<gene>
    <name evidence="1" type="ORF">Mgrana_03181</name>
</gene>
<keyword evidence="2" id="KW-1185">Reference proteome</keyword>
<dbReference type="Proteomes" id="UP000266178">
    <property type="component" value="Unassembled WGS sequence"/>
</dbReference>
<sequence length="34" mass="3452">MSLIQSNKTARLVFFLVSVLAGLALAAPSGAGTF</sequence>
<proteinExistence type="predicted"/>
<evidence type="ECO:0000313" key="2">
    <source>
        <dbReference type="Proteomes" id="UP000266178"/>
    </source>
</evidence>
<reference evidence="1 2" key="1">
    <citation type="submission" date="2018-08" db="EMBL/GenBank/DDBJ databases">
        <title>Meiothermus granaticius genome AF-68 sequencing project.</title>
        <authorList>
            <person name="Da Costa M.S."/>
            <person name="Albuquerque L."/>
            <person name="Raposo P."/>
            <person name="Froufe H.J.C."/>
            <person name="Barroso C.S."/>
            <person name="Egas C."/>
        </authorList>
    </citation>
    <scope>NUCLEOTIDE SEQUENCE [LARGE SCALE GENOMIC DNA]</scope>
    <source>
        <strain evidence="1 2">AF-68</strain>
    </source>
</reference>
<accession>A0A399F776</accession>
<dbReference type="AlphaFoldDB" id="A0A399F776"/>
<organism evidence="1 2">
    <name type="scientific">Meiothermus granaticius NBRC 107808</name>
    <dbReference type="NCBI Taxonomy" id="1227551"/>
    <lineage>
        <taxon>Bacteria</taxon>
        <taxon>Thermotogati</taxon>
        <taxon>Deinococcota</taxon>
        <taxon>Deinococci</taxon>
        <taxon>Thermales</taxon>
        <taxon>Thermaceae</taxon>
        <taxon>Meiothermus</taxon>
    </lineage>
</organism>
<protein>
    <submittedName>
        <fullName evidence="1">Uncharacterized protein</fullName>
    </submittedName>
</protein>
<name>A0A399F776_9DEIN</name>
<evidence type="ECO:0000313" key="1">
    <source>
        <dbReference type="EMBL" id="RIH90752.1"/>
    </source>
</evidence>
<dbReference type="EMBL" id="QWLB01000073">
    <property type="protein sequence ID" value="RIH90752.1"/>
    <property type="molecule type" value="Genomic_DNA"/>
</dbReference>
<comment type="caution">
    <text evidence="1">The sequence shown here is derived from an EMBL/GenBank/DDBJ whole genome shotgun (WGS) entry which is preliminary data.</text>
</comment>